<dbReference type="Pfam" id="PF21170">
    <property type="entry name" value="FAN1_TPR"/>
    <property type="match status" value="1"/>
</dbReference>
<keyword evidence="4" id="KW-1185">Reference proteome</keyword>
<sequence>MIRRHDLKEARLRRATSPVLPNAVLEKTGTCIQISSSAESLIWHAERLFFLNGEQDLSAFLLVDLGIVKYPNYNCIISNQIFSSRNDLLAYEELLINFMSDGRRGYWTLRLSIDLEHLGCLNESLLVAEDGLLDPWVRAGSRTALQRRVLRLGKPPRRWKTPSFSESVKRKITEVHVQGRPLNCRTGMKSRFYGEDGEQCGVEQLAMQYYAGEGGGWQGVHTESGIWLTIFRLLLWDIIFSNVPDVFRARF</sequence>
<comment type="function">
    <text evidence="1">Nuclease required for the repair of DNA interstrand cross-links (ICL). Acts as a 5'-3' exonuclease that anchors at a cut end of DNA and cleaves DNA successively at every third nucleotide, allowing to excise an ICL from one strand through flanking incisions.</text>
</comment>
<keyword evidence="1" id="KW-0378">Hydrolase</keyword>
<comment type="cofactor">
    <cofactor evidence="1">
        <name>Mg(2+)</name>
        <dbReference type="ChEBI" id="CHEBI:18420"/>
    </cofactor>
    <cofactor evidence="1">
        <name>Mn(2+)</name>
        <dbReference type="ChEBI" id="CHEBI:29035"/>
    </cofactor>
</comment>
<comment type="similarity">
    <text evidence="1">Belongs to the FAN1 family.</text>
</comment>
<gene>
    <name evidence="3" type="ORF">TEA_018249</name>
</gene>
<evidence type="ECO:0000313" key="3">
    <source>
        <dbReference type="EMBL" id="THG00773.1"/>
    </source>
</evidence>
<comment type="catalytic activity">
    <reaction evidence="1">
        <text>Hydrolytically removes 5'-nucleotides successively from the 3'-hydroxy termini of 3'-hydroxy-terminated oligonucleotides.</text>
        <dbReference type="EC" id="3.1.4.1"/>
    </reaction>
</comment>
<evidence type="ECO:0000313" key="4">
    <source>
        <dbReference type="Proteomes" id="UP000306102"/>
    </source>
</evidence>
<name>A0A4S4DDQ4_CAMSN</name>
<keyword evidence="1" id="KW-0234">DNA repair</keyword>
<dbReference type="PANTHER" id="PTHR15749">
    <property type="entry name" value="FANCONI-ASSOCIATED NUCLEASE 1"/>
    <property type="match status" value="1"/>
</dbReference>
<proteinExistence type="inferred from homology"/>
<keyword evidence="1" id="KW-0464">Manganese</keyword>
<dbReference type="STRING" id="542762.A0A4S4DDQ4"/>
<evidence type="ECO:0000259" key="2">
    <source>
        <dbReference type="Pfam" id="PF21170"/>
    </source>
</evidence>
<keyword evidence="1" id="KW-0460">Magnesium</keyword>
<keyword evidence="1" id="KW-0479">Metal-binding</keyword>
<keyword evidence="1" id="KW-0540">Nuclease</keyword>
<dbReference type="AlphaFoldDB" id="A0A4S4DDQ4"/>
<organism evidence="3 4">
    <name type="scientific">Camellia sinensis var. sinensis</name>
    <name type="common">China tea</name>
    <dbReference type="NCBI Taxonomy" id="542762"/>
    <lineage>
        <taxon>Eukaryota</taxon>
        <taxon>Viridiplantae</taxon>
        <taxon>Streptophyta</taxon>
        <taxon>Embryophyta</taxon>
        <taxon>Tracheophyta</taxon>
        <taxon>Spermatophyta</taxon>
        <taxon>Magnoliopsida</taxon>
        <taxon>eudicotyledons</taxon>
        <taxon>Gunneridae</taxon>
        <taxon>Pentapetalae</taxon>
        <taxon>asterids</taxon>
        <taxon>Ericales</taxon>
        <taxon>Theaceae</taxon>
        <taxon>Camellia</taxon>
    </lineage>
</organism>
<dbReference type="PANTHER" id="PTHR15749:SF4">
    <property type="entry name" value="FANCONI-ASSOCIATED NUCLEASE 1"/>
    <property type="match status" value="1"/>
</dbReference>
<dbReference type="Proteomes" id="UP000306102">
    <property type="component" value="Unassembled WGS sequence"/>
</dbReference>
<dbReference type="EMBL" id="SDRB02011600">
    <property type="protein sequence ID" value="THG00773.1"/>
    <property type="molecule type" value="Genomic_DNA"/>
</dbReference>
<reference evidence="3 4" key="1">
    <citation type="journal article" date="2018" name="Proc. Natl. Acad. Sci. U.S.A.">
        <title>Draft genome sequence of Camellia sinensis var. sinensis provides insights into the evolution of the tea genome and tea quality.</title>
        <authorList>
            <person name="Wei C."/>
            <person name="Yang H."/>
            <person name="Wang S."/>
            <person name="Zhao J."/>
            <person name="Liu C."/>
            <person name="Gao L."/>
            <person name="Xia E."/>
            <person name="Lu Y."/>
            <person name="Tai Y."/>
            <person name="She G."/>
            <person name="Sun J."/>
            <person name="Cao H."/>
            <person name="Tong W."/>
            <person name="Gao Q."/>
            <person name="Li Y."/>
            <person name="Deng W."/>
            <person name="Jiang X."/>
            <person name="Wang W."/>
            <person name="Chen Q."/>
            <person name="Zhang S."/>
            <person name="Li H."/>
            <person name="Wu J."/>
            <person name="Wang P."/>
            <person name="Li P."/>
            <person name="Shi C."/>
            <person name="Zheng F."/>
            <person name="Jian J."/>
            <person name="Huang B."/>
            <person name="Shan D."/>
            <person name="Shi M."/>
            <person name="Fang C."/>
            <person name="Yue Y."/>
            <person name="Li F."/>
            <person name="Li D."/>
            <person name="Wei S."/>
            <person name="Han B."/>
            <person name="Jiang C."/>
            <person name="Yin Y."/>
            <person name="Xia T."/>
            <person name="Zhang Z."/>
            <person name="Bennetzen J.L."/>
            <person name="Zhao S."/>
            <person name="Wan X."/>
        </authorList>
    </citation>
    <scope>NUCLEOTIDE SEQUENCE [LARGE SCALE GENOMIC DNA]</scope>
    <source>
        <strain evidence="4">cv. Shuchazao</strain>
        <tissue evidence="3">Leaf</tissue>
    </source>
</reference>
<dbReference type="GO" id="GO:0036297">
    <property type="term" value="P:interstrand cross-link repair"/>
    <property type="evidence" value="ECO:0007669"/>
    <property type="project" value="InterPro"/>
</dbReference>
<dbReference type="GO" id="GO:0017108">
    <property type="term" value="F:5'-flap endonuclease activity"/>
    <property type="evidence" value="ECO:0007669"/>
    <property type="project" value="TreeGrafter"/>
</dbReference>
<dbReference type="GO" id="GO:0070336">
    <property type="term" value="F:flap-structured DNA binding"/>
    <property type="evidence" value="ECO:0007669"/>
    <property type="project" value="TreeGrafter"/>
</dbReference>
<comment type="caution">
    <text evidence="3">The sequence shown here is derived from an EMBL/GenBank/DDBJ whole genome shotgun (WGS) entry which is preliminary data.</text>
</comment>
<dbReference type="GO" id="GO:0004528">
    <property type="term" value="F:phosphodiesterase I activity"/>
    <property type="evidence" value="ECO:0007669"/>
    <property type="project" value="UniProtKB-EC"/>
</dbReference>
<evidence type="ECO:0000256" key="1">
    <source>
        <dbReference type="RuleBase" id="RU365033"/>
    </source>
</evidence>
<dbReference type="GO" id="GO:0008409">
    <property type="term" value="F:5'-3' exonuclease activity"/>
    <property type="evidence" value="ECO:0007669"/>
    <property type="project" value="TreeGrafter"/>
</dbReference>
<keyword evidence="1" id="KW-0539">Nucleus</keyword>
<dbReference type="GO" id="GO:0046872">
    <property type="term" value="F:metal ion binding"/>
    <property type="evidence" value="ECO:0007669"/>
    <property type="project" value="UniProtKB-KW"/>
</dbReference>
<dbReference type="EC" id="3.1.4.1" evidence="1"/>
<dbReference type="InterPro" id="IPR033315">
    <property type="entry name" value="Fan1-like"/>
</dbReference>
<accession>A0A4S4DDQ4</accession>
<dbReference type="InterPro" id="IPR049126">
    <property type="entry name" value="FAN1-like_TPR"/>
</dbReference>
<feature type="domain" description="Fanconi-associated nuclease 1-like TPR" evidence="2">
    <location>
        <begin position="102"/>
        <end position="152"/>
    </location>
</feature>
<protein>
    <recommendedName>
        <fullName evidence="1">Fanconi-associated nuclease</fullName>
        <ecNumber evidence="1">3.1.4.1</ecNumber>
    </recommendedName>
</protein>
<keyword evidence="1" id="KW-0227">DNA damage</keyword>
<comment type="subcellular location">
    <subcellularLocation>
        <location evidence="1">Nucleus</location>
    </subcellularLocation>
</comment>
<dbReference type="GO" id="GO:0005634">
    <property type="term" value="C:nucleus"/>
    <property type="evidence" value="ECO:0007669"/>
    <property type="project" value="UniProtKB-SubCell"/>
</dbReference>